<dbReference type="SUPFAM" id="SSF53474">
    <property type="entry name" value="alpha/beta-Hydrolases"/>
    <property type="match status" value="2"/>
</dbReference>
<gene>
    <name evidence="9" type="ORF">ANCCEY_05434</name>
</gene>
<evidence type="ECO:0000256" key="6">
    <source>
        <dbReference type="ARBA" id="ARBA00023180"/>
    </source>
</evidence>
<dbReference type="PANTHER" id="PTHR11802">
    <property type="entry name" value="SERINE PROTEASE FAMILY S10 SERINE CARBOXYPEPTIDASE"/>
    <property type="match status" value="1"/>
</dbReference>
<evidence type="ECO:0000313" key="9">
    <source>
        <dbReference type="EMBL" id="EPB75474.1"/>
    </source>
</evidence>
<evidence type="ECO:0000256" key="7">
    <source>
        <dbReference type="RuleBase" id="RU361156"/>
    </source>
</evidence>
<name>A0A0D6LUE4_9BILA</name>
<dbReference type="InterPro" id="IPR001563">
    <property type="entry name" value="Peptidase_S10"/>
</dbReference>
<dbReference type="InterPro" id="IPR018202">
    <property type="entry name" value="Ser_caboxypep_ser_AS"/>
</dbReference>
<feature type="region of interest" description="Disordered" evidence="8">
    <location>
        <begin position="1051"/>
        <end position="1133"/>
    </location>
</feature>
<keyword evidence="10" id="KW-1185">Reference proteome</keyword>
<dbReference type="AlphaFoldDB" id="A0A0D6LUE4"/>
<keyword evidence="2 7" id="KW-0121">Carboxypeptidase</keyword>
<dbReference type="GO" id="GO:0004185">
    <property type="term" value="F:serine-type carboxypeptidase activity"/>
    <property type="evidence" value="ECO:0007669"/>
    <property type="project" value="UniProtKB-UniRule"/>
</dbReference>
<protein>
    <recommendedName>
        <fullName evidence="7">Carboxypeptidase</fullName>
        <ecNumber evidence="7">3.4.16.-</ecNumber>
    </recommendedName>
</protein>
<evidence type="ECO:0000313" key="10">
    <source>
        <dbReference type="Proteomes" id="UP000054495"/>
    </source>
</evidence>
<keyword evidence="6" id="KW-0325">Glycoprotein</keyword>
<dbReference type="FunFam" id="3.40.50.12670:FF:000002">
    <property type="entry name" value="Carboxypeptidase"/>
    <property type="match status" value="1"/>
</dbReference>
<dbReference type="InterPro" id="IPR033124">
    <property type="entry name" value="Ser_caboxypep_his_AS"/>
</dbReference>
<sequence length="1178" mass="130632">MFPFVASVTINETACQTEENTDGERRCPAPPLVVTPLPSALSCYLQAPSPAGNDFPFSLEPAPLKPEYSGLGTCTATNYPSPSPLPTIVMPTVPSMAEEIALEEEVLLNTDPSNLTAKALADMITTLPGLTFNVTFRQFSGYLTSSQYPKNHLFYCFTVLLNQAITLILLPGQSKSRVANVLFLEAPVGVGFSYTDDPTYYWSDDTTADNNAYAVKYFFDVVFPQYKRNEFFVTGESYAGVYGPTLSLRLVQMIDAGTLDLNFKGMAIGNGILSEYLQQNSEIPLQYGRGFNGVDDWNKVSRFCSNNTVNPVYYDYSSARIGSDCYTAQQWFNTFDVFDEDPYNIYQDCYQTPKGRLTRKSAKIAGRRRQVALRKKAALNDDAAPTSPLFTDNNAKSWYASTDAFHGFPCFNDDNMQMYLNRDDVKSAIHAQLVHRRNWSDCSNLNYHSQKKYYDMSEVIGGIMNSRSYTANKMRLMFYNGDVDTVCQFLGDQWLIENLAKTRNLTVLSERKQWTYEQTAWFQPTIAGYVKEWSQNLVQLTVKGSGHFVPMDRPAQALQMIANFLSNTGYSFPTMVDTTPKPIINSNSTPVATQNCTRKESDRIFSMPGLTDELSFKQLVEAELPNPTDAPLLLWLNGGPGSSSLEGLFFENGPFRIGKDGFTVTRNPYSWNKFANILYLESPVGVGYSYSTDGVLPQYSDEATAAENYAALVDFFNLYPEYRTRPFYTTGESYAGVYIPTLSALLIKGIQNGTLNINYKGLAIGNGVLNKRTDMNSLFHLSYYHGQMTHKTYQTVISLCCGNVTDELDCRLDSHITSWNSMILGGNPNDQCYNYIVQQGINILLKEFDPYNLYEQCYTLKTSNGTAPVGDTWTGNNYDSSDPFMGYYCYMNDALSSYMNLDSVKRALHIPTSTSKWQADGNIIAVYNQTNPTAQPSFDYIINSQYYNTSNFSILLYSGDVDTMCNWMGAEWFTTQYFNGTLGLGVPPRQAWSYQTGPRYYSTLGGYARRYARNIDVLTVKGSGHLVPLDRPAQALQMIYNWIQRQDYSTPFQQTPATTPFPVTTTPSRSTSSPSRTSGPAGSTVSSTSGKGGSTITGPSSSSKPPNGTVPSSPTPPNGTVPSSAATTPGSTSVANRLSTAQTVQSTSAAQQSTTTGGASVLPLFQNILLVFNTFYTP</sequence>
<dbReference type="GO" id="GO:0006508">
    <property type="term" value="P:proteolysis"/>
    <property type="evidence" value="ECO:0007669"/>
    <property type="project" value="UniProtKB-KW"/>
</dbReference>
<dbReference type="InterPro" id="IPR029058">
    <property type="entry name" value="AB_hydrolase_fold"/>
</dbReference>
<dbReference type="PANTHER" id="PTHR11802:SF3">
    <property type="entry name" value="RETINOID-INDUCIBLE SERINE CARBOXYPEPTIDASE"/>
    <property type="match status" value="1"/>
</dbReference>
<feature type="compositionally biased region" description="Low complexity" evidence="8">
    <location>
        <begin position="1120"/>
        <end position="1133"/>
    </location>
</feature>
<keyword evidence="5 7" id="KW-0378">Hydrolase</keyword>
<comment type="similarity">
    <text evidence="1 7">Belongs to the peptidase S10 family.</text>
</comment>
<dbReference type="Gene3D" id="3.40.50.1820">
    <property type="entry name" value="alpha/beta hydrolase"/>
    <property type="match status" value="3"/>
</dbReference>
<keyword evidence="3 7" id="KW-0645">Protease</keyword>
<evidence type="ECO:0000256" key="2">
    <source>
        <dbReference type="ARBA" id="ARBA00022645"/>
    </source>
</evidence>
<evidence type="ECO:0000256" key="3">
    <source>
        <dbReference type="ARBA" id="ARBA00022670"/>
    </source>
</evidence>
<feature type="compositionally biased region" description="Low complexity" evidence="8">
    <location>
        <begin position="1051"/>
        <end position="1089"/>
    </location>
</feature>
<dbReference type="EMBL" id="KE124900">
    <property type="protein sequence ID" value="EPB75474.1"/>
    <property type="molecule type" value="Genomic_DNA"/>
</dbReference>
<evidence type="ECO:0000256" key="8">
    <source>
        <dbReference type="SAM" id="MobiDB-lite"/>
    </source>
</evidence>
<evidence type="ECO:0000256" key="1">
    <source>
        <dbReference type="ARBA" id="ARBA00009431"/>
    </source>
</evidence>
<evidence type="ECO:0000256" key="4">
    <source>
        <dbReference type="ARBA" id="ARBA00022729"/>
    </source>
</evidence>
<dbReference type="PROSITE" id="PS00560">
    <property type="entry name" value="CARBOXYPEPT_SER_HIS"/>
    <property type="match status" value="2"/>
</dbReference>
<dbReference type="PRINTS" id="PR00724">
    <property type="entry name" value="CRBOXYPTASEC"/>
</dbReference>
<dbReference type="EC" id="3.4.16.-" evidence="7"/>
<accession>A0A0D6LUE4</accession>
<dbReference type="Proteomes" id="UP000054495">
    <property type="component" value="Unassembled WGS sequence"/>
</dbReference>
<organism evidence="9 10">
    <name type="scientific">Ancylostoma ceylanicum</name>
    <dbReference type="NCBI Taxonomy" id="53326"/>
    <lineage>
        <taxon>Eukaryota</taxon>
        <taxon>Metazoa</taxon>
        <taxon>Ecdysozoa</taxon>
        <taxon>Nematoda</taxon>
        <taxon>Chromadorea</taxon>
        <taxon>Rhabditida</taxon>
        <taxon>Rhabditina</taxon>
        <taxon>Rhabditomorpha</taxon>
        <taxon>Strongyloidea</taxon>
        <taxon>Ancylostomatidae</taxon>
        <taxon>Ancylostomatinae</taxon>
        <taxon>Ancylostoma</taxon>
    </lineage>
</organism>
<evidence type="ECO:0000256" key="5">
    <source>
        <dbReference type="ARBA" id="ARBA00022801"/>
    </source>
</evidence>
<dbReference type="Pfam" id="PF00450">
    <property type="entry name" value="Peptidase_S10"/>
    <property type="match status" value="2"/>
</dbReference>
<keyword evidence="4" id="KW-0732">Signal</keyword>
<reference evidence="9 10" key="1">
    <citation type="submission" date="2013-05" db="EMBL/GenBank/DDBJ databases">
        <title>Draft genome of the parasitic nematode Anyclostoma ceylanicum.</title>
        <authorList>
            <person name="Mitreva M."/>
        </authorList>
    </citation>
    <scope>NUCLEOTIDE SEQUENCE [LARGE SCALE GENOMIC DNA]</scope>
</reference>
<dbReference type="Gene3D" id="3.40.50.12670">
    <property type="match status" value="1"/>
</dbReference>
<proteinExistence type="inferred from homology"/>
<dbReference type="PROSITE" id="PS00131">
    <property type="entry name" value="CARBOXYPEPT_SER_SER"/>
    <property type="match status" value="1"/>
</dbReference>